<feature type="compositionally biased region" description="Polar residues" evidence="1">
    <location>
        <begin position="136"/>
        <end position="149"/>
    </location>
</feature>
<accession>A0A6A6GTM1</accession>
<evidence type="ECO:0000313" key="3">
    <source>
        <dbReference type="Proteomes" id="UP000800092"/>
    </source>
</evidence>
<sequence length="462" mass="50732">MPPVRTLAAAKPIKTERTHEENQERAYIAASRRSDRSLEARVESARRASEIHKRRTGRSLRVTEQDVVNEEMYEEEDDDLPMQYRRLTAHLQTGSADFNRRLAAYLTNHVAMRSALDQAITSSYAQQYPGAPHFAHNSQYPPSFPTPITNPMMPPQMIHRSPSNYRQSPYPSSNPQGFRPQQHQRSASIATTQELPGNQQAFALASPTEGPKHEEARRMSLPAQSSTTPVQMPTVQQEVTQSCTSPQASPHVSRNSSSQNLTSQGTTPHGFFKQEAPQSENQSSQVPQQMYPLQSPTSFPSTTPGFNYSPFATSLPAESQMLLGSALDPNDPFTSMLMSGSDRTQQPFYSYNPNPSSKSRTMQPHPSYDGMNQTLAPGALDTNLDNHNFSNPPSAASEGVISPFTPGFGFNLDGSFSDAFKAPALTRSNSGQGSGGGITPGLDREWTSFVDGNFWEDPAGTS</sequence>
<feature type="compositionally biased region" description="Polar residues" evidence="1">
    <location>
        <begin position="161"/>
        <end position="188"/>
    </location>
</feature>
<evidence type="ECO:0000256" key="1">
    <source>
        <dbReference type="SAM" id="MobiDB-lite"/>
    </source>
</evidence>
<feature type="compositionally biased region" description="Polar residues" evidence="1">
    <location>
        <begin position="222"/>
        <end position="267"/>
    </location>
</feature>
<organism evidence="2 3">
    <name type="scientific">Viridothelium virens</name>
    <name type="common">Speckled blister lichen</name>
    <name type="synonym">Trypethelium virens</name>
    <dbReference type="NCBI Taxonomy" id="1048519"/>
    <lineage>
        <taxon>Eukaryota</taxon>
        <taxon>Fungi</taxon>
        <taxon>Dikarya</taxon>
        <taxon>Ascomycota</taxon>
        <taxon>Pezizomycotina</taxon>
        <taxon>Dothideomycetes</taxon>
        <taxon>Dothideomycetes incertae sedis</taxon>
        <taxon>Trypetheliales</taxon>
        <taxon>Trypetheliaceae</taxon>
        <taxon>Viridothelium</taxon>
    </lineage>
</organism>
<name>A0A6A6GTM1_VIRVR</name>
<dbReference type="AlphaFoldDB" id="A0A6A6GTM1"/>
<feature type="region of interest" description="Disordered" evidence="1">
    <location>
        <begin position="133"/>
        <end position="188"/>
    </location>
</feature>
<feature type="region of interest" description="Disordered" evidence="1">
    <location>
        <begin position="1"/>
        <end position="53"/>
    </location>
</feature>
<keyword evidence="3" id="KW-1185">Reference proteome</keyword>
<dbReference type="Proteomes" id="UP000800092">
    <property type="component" value="Unassembled WGS sequence"/>
</dbReference>
<dbReference type="EMBL" id="ML991874">
    <property type="protein sequence ID" value="KAF2229136.1"/>
    <property type="molecule type" value="Genomic_DNA"/>
</dbReference>
<feature type="region of interest" description="Disordered" evidence="1">
    <location>
        <begin position="425"/>
        <end position="462"/>
    </location>
</feature>
<evidence type="ECO:0000313" key="2">
    <source>
        <dbReference type="EMBL" id="KAF2229136.1"/>
    </source>
</evidence>
<dbReference type="OrthoDB" id="5397087at2759"/>
<reference evidence="2" key="1">
    <citation type="journal article" date="2020" name="Stud. Mycol.">
        <title>101 Dothideomycetes genomes: a test case for predicting lifestyles and emergence of pathogens.</title>
        <authorList>
            <person name="Haridas S."/>
            <person name="Albert R."/>
            <person name="Binder M."/>
            <person name="Bloem J."/>
            <person name="Labutti K."/>
            <person name="Salamov A."/>
            <person name="Andreopoulos B."/>
            <person name="Baker S."/>
            <person name="Barry K."/>
            <person name="Bills G."/>
            <person name="Bluhm B."/>
            <person name="Cannon C."/>
            <person name="Castanera R."/>
            <person name="Culley D."/>
            <person name="Daum C."/>
            <person name="Ezra D."/>
            <person name="Gonzalez J."/>
            <person name="Henrissat B."/>
            <person name="Kuo A."/>
            <person name="Liang C."/>
            <person name="Lipzen A."/>
            <person name="Lutzoni F."/>
            <person name="Magnuson J."/>
            <person name="Mondo S."/>
            <person name="Nolan M."/>
            <person name="Ohm R."/>
            <person name="Pangilinan J."/>
            <person name="Park H.-J."/>
            <person name="Ramirez L."/>
            <person name="Alfaro M."/>
            <person name="Sun H."/>
            <person name="Tritt A."/>
            <person name="Yoshinaga Y."/>
            <person name="Zwiers L.-H."/>
            <person name="Turgeon B."/>
            <person name="Goodwin S."/>
            <person name="Spatafora J."/>
            <person name="Crous P."/>
            <person name="Grigoriev I."/>
        </authorList>
    </citation>
    <scope>NUCLEOTIDE SEQUENCE</scope>
    <source>
        <strain evidence="2">Tuck. ex Michener</strain>
    </source>
</reference>
<feature type="compositionally biased region" description="Basic and acidic residues" evidence="1">
    <location>
        <begin position="32"/>
        <end position="51"/>
    </location>
</feature>
<feature type="compositionally biased region" description="Basic and acidic residues" evidence="1">
    <location>
        <begin position="13"/>
        <end position="24"/>
    </location>
</feature>
<protein>
    <submittedName>
        <fullName evidence="2">Uncharacterized protein</fullName>
    </submittedName>
</protein>
<gene>
    <name evidence="2" type="ORF">EV356DRAFT_22246</name>
</gene>
<proteinExistence type="predicted"/>
<feature type="region of interest" description="Disordered" evidence="1">
    <location>
        <begin position="206"/>
        <end position="305"/>
    </location>
</feature>
<feature type="region of interest" description="Disordered" evidence="1">
    <location>
        <begin position="341"/>
        <end position="364"/>
    </location>
</feature>
<feature type="compositionally biased region" description="Polar residues" evidence="1">
    <location>
        <begin position="276"/>
        <end position="305"/>
    </location>
</feature>